<dbReference type="EMBL" id="NBWU01000003">
    <property type="protein sequence ID" value="PCE64372.1"/>
    <property type="molecule type" value="Genomic_DNA"/>
</dbReference>
<organism evidence="1 2">
    <name type="scientific">Sediminicola luteus</name>
    <dbReference type="NCBI Taxonomy" id="319238"/>
    <lineage>
        <taxon>Bacteria</taxon>
        <taxon>Pseudomonadati</taxon>
        <taxon>Bacteroidota</taxon>
        <taxon>Flavobacteriia</taxon>
        <taxon>Flavobacteriales</taxon>
        <taxon>Flavobacteriaceae</taxon>
        <taxon>Sediminicola</taxon>
    </lineage>
</organism>
<sequence>MMLVHTKEKQINTQTKIATRPTLLLPFNDQCFTFLECALASGINDYHLITPQLGCHEMLYAKIAQLKKNYREANLSIQDVSGLDAMAVTQAILVLTEPPNVHIPLMQLALKQKATILLALSSKESVLAMLFDPKLLETQLFLDNPDNWTQKAILKYIMGHHIFWGKSIGWSGQVGLKEEDIPSRWTKAALAVQLVLRYAPDTPLKHFPEHYALQMPEI</sequence>
<dbReference type="Proteomes" id="UP000219559">
    <property type="component" value="Unassembled WGS sequence"/>
</dbReference>
<proteinExistence type="predicted"/>
<gene>
    <name evidence="1" type="ORF">B7P33_08745</name>
</gene>
<dbReference type="RefSeq" id="WP_097440494.1">
    <property type="nucleotide sequence ID" value="NZ_KZ300476.1"/>
</dbReference>
<dbReference type="AlphaFoldDB" id="A0A2A4G9C9"/>
<reference evidence="1 2" key="1">
    <citation type="submission" date="2017-04" db="EMBL/GenBank/DDBJ databases">
        <title>A new member of the family Flavobacteriaceae isolated from ascidians.</title>
        <authorList>
            <person name="Chen L."/>
        </authorList>
    </citation>
    <scope>NUCLEOTIDE SEQUENCE [LARGE SCALE GENOMIC DNA]</scope>
    <source>
        <strain evidence="1 2">HQA918</strain>
    </source>
</reference>
<evidence type="ECO:0000313" key="2">
    <source>
        <dbReference type="Proteomes" id="UP000219559"/>
    </source>
</evidence>
<evidence type="ECO:0000313" key="1">
    <source>
        <dbReference type="EMBL" id="PCE64372.1"/>
    </source>
</evidence>
<keyword evidence="2" id="KW-1185">Reference proteome</keyword>
<accession>A0A2A4G9C9</accession>
<name>A0A2A4G9C9_9FLAO</name>
<protein>
    <submittedName>
        <fullName evidence="1">Uncharacterized protein</fullName>
    </submittedName>
</protein>
<comment type="caution">
    <text evidence="1">The sequence shown here is derived from an EMBL/GenBank/DDBJ whole genome shotgun (WGS) entry which is preliminary data.</text>
</comment>